<feature type="compositionally biased region" description="Basic residues" evidence="1">
    <location>
        <begin position="1"/>
        <end position="10"/>
    </location>
</feature>
<feature type="compositionally biased region" description="Low complexity" evidence="1">
    <location>
        <begin position="211"/>
        <end position="225"/>
    </location>
</feature>
<feature type="region of interest" description="Disordered" evidence="1">
    <location>
        <begin position="1109"/>
        <end position="1177"/>
    </location>
</feature>
<dbReference type="Proteomes" id="UP000019118">
    <property type="component" value="Unassembled WGS sequence"/>
</dbReference>
<feature type="region of interest" description="Disordered" evidence="1">
    <location>
        <begin position="1203"/>
        <end position="1222"/>
    </location>
</feature>
<feature type="compositionally biased region" description="Polar residues" evidence="1">
    <location>
        <begin position="666"/>
        <end position="687"/>
    </location>
</feature>
<feature type="compositionally biased region" description="Polar residues" evidence="1">
    <location>
        <begin position="327"/>
        <end position="336"/>
    </location>
</feature>
<feature type="region of interest" description="Disordered" evidence="1">
    <location>
        <begin position="111"/>
        <end position="139"/>
    </location>
</feature>
<feature type="compositionally biased region" description="Polar residues" evidence="1">
    <location>
        <begin position="706"/>
        <end position="720"/>
    </location>
</feature>
<feature type="region of interest" description="Disordered" evidence="1">
    <location>
        <begin position="1"/>
        <end position="79"/>
    </location>
</feature>
<proteinExistence type="predicted"/>
<feature type="compositionally biased region" description="Basic and acidic residues" evidence="1">
    <location>
        <begin position="870"/>
        <end position="886"/>
    </location>
</feature>
<feature type="region of interest" description="Disordered" evidence="1">
    <location>
        <begin position="760"/>
        <end position="779"/>
    </location>
</feature>
<dbReference type="EnsemblMetazoa" id="XM_019914026.1">
    <property type="protein sequence ID" value="XP_019769585.1"/>
    <property type="gene ID" value="LOC109544033"/>
</dbReference>
<feature type="compositionally biased region" description="Low complexity" evidence="1">
    <location>
        <begin position="114"/>
        <end position="132"/>
    </location>
</feature>
<feature type="region of interest" description="Disordered" evidence="1">
    <location>
        <begin position="190"/>
        <end position="225"/>
    </location>
</feature>
<feature type="region of interest" description="Disordered" evidence="1">
    <location>
        <begin position="861"/>
        <end position="897"/>
    </location>
</feature>
<dbReference type="GeneID" id="109544033"/>
<evidence type="ECO:0000313" key="2">
    <source>
        <dbReference type="EnsemblMetazoa" id="XP_019769585.1"/>
    </source>
</evidence>
<feature type="compositionally biased region" description="Polar residues" evidence="1">
    <location>
        <begin position="290"/>
        <end position="312"/>
    </location>
</feature>
<feature type="compositionally biased region" description="Basic residues" evidence="1">
    <location>
        <begin position="996"/>
        <end position="1005"/>
    </location>
</feature>
<evidence type="ECO:0000256" key="1">
    <source>
        <dbReference type="SAM" id="MobiDB-lite"/>
    </source>
</evidence>
<accession>A0AAR5Q8R1</accession>
<reference evidence="2" key="2">
    <citation type="submission" date="2024-08" db="UniProtKB">
        <authorList>
            <consortium name="EnsemblMetazoa"/>
        </authorList>
    </citation>
    <scope>IDENTIFICATION</scope>
</reference>
<evidence type="ECO:0000313" key="3">
    <source>
        <dbReference type="Proteomes" id="UP000019118"/>
    </source>
</evidence>
<feature type="region of interest" description="Disordered" evidence="1">
    <location>
        <begin position="559"/>
        <end position="730"/>
    </location>
</feature>
<feature type="compositionally biased region" description="Basic residues" evidence="1">
    <location>
        <begin position="263"/>
        <end position="273"/>
    </location>
</feature>
<feature type="compositionally biased region" description="Low complexity" evidence="1">
    <location>
        <begin position="67"/>
        <end position="78"/>
    </location>
</feature>
<feature type="region of interest" description="Disordered" evidence="1">
    <location>
        <begin position="251"/>
        <end position="336"/>
    </location>
</feature>
<name>A0AAR5Q8R1_DENPD</name>
<reference evidence="3" key="1">
    <citation type="journal article" date="2013" name="Genome Biol.">
        <title>Draft genome of the mountain pine beetle, Dendroctonus ponderosae Hopkins, a major forest pest.</title>
        <authorList>
            <person name="Keeling C.I."/>
            <person name="Yuen M.M."/>
            <person name="Liao N.Y."/>
            <person name="Docking T.R."/>
            <person name="Chan S.K."/>
            <person name="Taylor G.A."/>
            <person name="Palmquist D.L."/>
            <person name="Jackman S.D."/>
            <person name="Nguyen A."/>
            <person name="Li M."/>
            <person name="Henderson H."/>
            <person name="Janes J.K."/>
            <person name="Zhao Y."/>
            <person name="Pandoh P."/>
            <person name="Moore R."/>
            <person name="Sperling F.A."/>
            <person name="Huber D.P."/>
            <person name="Birol I."/>
            <person name="Jones S.J."/>
            <person name="Bohlmann J."/>
        </authorList>
    </citation>
    <scope>NUCLEOTIDE SEQUENCE</scope>
</reference>
<feature type="compositionally biased region" description="Polar residues" evidence="1">
    <location>
        <begin position="609"/>
        <end position="626"/>
    </location>
</feature>
<dbReference type="KEGG" id="dpa:109544033"/>
<keyword evidence="3" id="KW-1185">Reference proteome</keyword>
<protein>
    <submittedName>
        <fullName evidence="2">Uncharacterized protein</fullName>
    </submittedName>
</protein>
<sequence>MGKRVRKTRWRALDIADEHSDSEESNTNSSAVSSRYSRSNSNGYYSKYSYSSQSTPARRRHNQYDGSTKSTRSSSTTSENKIIFNEDEYTRITTPRQDVLFKKGYLNKPKTYHTQTSTGNSTISTGNSTENGTPDHQSTDLDYESQFMFPNGFVDQNGIYYVNSYEPYPLMLFNPPTYYQEFSSKTKRYSTGSLSESMSPNNEEATSQDLSQSGGDVSNGGVSDYSGGPPVYNMIYPGYYVNGVCTPPDLEDTHQYSSEPVKKLKKRRERKSSKTVVGDSSECTDENSDVETTGSSSVQRVSIPEQASQVSVSGEALPVDPKEKSAETQQRNVNNADSRVGDKITKTASEQVTNIDQSLTNCGLDQKTDSNEEISGKDQVQCNAETKRPSVLKADAEEFFPRVYQPCGPPPHIKMIPPNFMPIPLVPLGEFAGQSFTPHPAFIPPGFPINFIPQHLGQKMFPPPAPGYVNYTPPIVGEPKINETNSEQHEVIREENERETTATPSHTPIVDDNKLQVHSKVIDIATVVSKLEAVKQQEKQDVVVVVAEVSKPVVNESRPFRSAPKYSKTPNFKRNYYKSRNSPLRNLDSISQALSDNSPNPIRLDSPQHLRQSPARNDVHTAQITSEPERARTYRNSPARQSDTPQITKPHYANGTYSPKLDHSKQIVQNKNWKPNHSQSNFASNSPKRMPNYQPHQSFAKPLTNGFAQSNNKNYSQSLRQPPAQPAEPKTVCVNTVVLKKSNEDPKIVESKSKANNQWISVNNRKKKKNKSIDADSEPLQEMLDLHDSSDRSSDFESYDVNQLVDVIPTSEVEASKNHEKRIEDILSTIAQTETAELQPANISNIPEVSDIEKDIIVKIEEQQQPSNEPNKDDLLISTEPTRDDATNTTESTKASVEPIANDAIQELEHEENSLKLKKKSKKGTQKPLMKKIIITDIFNDAVATPEMKTPIKKVEETKSLKAKPEMPPVAIEEAVEVKVEDELSEEKVTAQLEKKTRKKKKNKSAKPVSNFPSELADDSALENSALNEVIGKTNDEVSLELDQLIQKGMFSSLQEKMKCLSVEPETDEFFKNVGAIVAPGKDKPAPIVKAPDFNRIFQSTRQFLKPNMVSDDNSDIKVDVGDNDDQGTKTCSSTTDDADPGAGLVLEHASHAQSAPLEPETPVEEERNVPQDDKKLYPITQAVMEWMCKTRDATPEVEILKSPSDIQKEFGNNEPTDHLDSDLDEEVTIFSSEETLSPEQPDLLEYWENELPVVSKDCDLSKDVTHDASKICADSESCDKCRTDSIKQDDEQIEVYESKYGQNEAFLNLQQDIGENPKDVPHQKHLPYRGVCCSLQ</sequence>
<feature type="compositionally biased region" description="Polar residues" evidence="1">
    <location>
        <begin position="634"/>
        <end position="647"/>
    </location>
</feature>
<feature type="compositionally biased region" description="Polar residues" evidence="1">
    <location>
        <begin position="190"/>
        <end position="210"/>
    </location>
</feature>
<feature type="compositionally biased region" description="Low complexity" evidence="1">
    <location>
        <begin position="25"/>
        <end position="54"/>
    </location>
</feature>
<organism evidence="2 3">
    <name type="scientific">Dendroctonus ponderosae</name>
    <name type="common">Mountain pine beetle</name>
    <dbReference type="NCBI Taxonomy" id="77166"/>
    <lineage>
        <taxon>Eukaryota</taxon>
        <taxon>Metazoa</taxon>
        <taxon>Ecdysozoa</taxon>
        <taxon>Arthropoda</taxon>
        <taxon>Hexapoda</taxon>
        <taxon>Insecta</taxon>
        <taxon>Pterygota</taxon>
        <taxon>Neoptera</taxon>
        <taxon>Endopterygota</taxon>
        <taxon>Coleoptera</taxon>
        <taxon>Polyphaga</taxon>
        <taxon>Cucujiformia</taxon>
        <taxon>Curculionidae</taxon>
        <taxon>Scolytinae</taxon>
        <taxon>Dendroctonus</taxon>
    </lineage>
</organism>
<feature type="compositionally biased region" description="Polar residues" evidence="1">
    <location>
        <begin position="568"/>
        <end position="600"/>
    </location>
</feature>
<feature type="compositionally biased region" description="Basic and acidic residues" evidence="1">
    <location>
        <begin position="1165"/>
        <end position="1177"/>
    </location>
</feature>
<feature type="region of interest" description="Disordered" evidence="1">
    <location>
        <begin position="993"/>
        <end position="1018"/>
    </location>
</feature>